<dbReference type="Proteomes" id="UP000011603">
    <property type="component" value="Unassembled WGS sequence"/>
</dbReference>
<dbReference type="AlphaFoldDB" id="M0ILF6"/>
<organism evidence="1 2">
    <name type="scientific">Haloferax mediterranei (strain ATCC 33500 / DSM 1411 / JCM 8866 / NBRC 14739 / NCIMB 2177 / R-4)</name>
    <name type="common">Halobacterium mediterranei</name>
    <dbReference type="NCBI Taxonomy" id="523841"/>
    <lineage>
        <taxon>Archaea</taxon>
        <taxon>Methanobacteriati</taxon>
        <taxon>Methanobacteriota</taxon>
        <taxon>Stenosarchaea group</taxon>
        <taxon>Halobacteria</taxon>
        <taxon>Halobacteriales</taxon>
        <taxon>Haloferacaceae</taxon>
        <taxon>Haloferax</taxon>
    </lineage>
</organism>
<evidence type="ECO:0000313" key="2">
    <source>
        <dbReference type="Proteomes" id="UP000011603"/>
    </source>
</evidence>
<evidence type="ECO:0000313" key="1">
    <source>
        <dbReference type="EMBL" id="ELZ97565.1"/>
    </source>
</evidence>
<name>M0ILF6_HALMT</name>
<accession>M0ILF6</accession>
<keyword evidence="2" id="KW-1185">Reference proteome</keyword>
<comment type="caution">
    <text evidence="1">The sequence shown here is derived from an EMBL/GenBank/DDBJ whole genome shotgun (WGS) entry which is preliminary data.</text>
</comment>
<sequence length="36" mass="4350">MRCDGFRRNIQFEQYYNFQRPQQALGGRTPVEEVTN</sequence>
<reference evidence="1 2" key="1">
    <citation type="journal article" date="2014" name="PLoS Genet.">
        <title>Phylogenetically driven sequencing of extremely halophilic archaea reveals strategies for static and dynamic osmo-response.</title>
        <authorList>
            <person name="Becker E.A."/>
            <person name="Seitzer P.M."/>
            <person name="Tritt A."/>
            <person name="Larsen D."/>
            <person name="Krusor M."/>
            <person name="Yao A.I."/>
            <person name="Wu D."/>
            <person name="Madern D."/>
            <person name="Eisen J.A."/>
            <person name="Darling A.E."/>
            <person name="Facciotti M.T."/>
        </authorList>
    </citation>
    <scope>NUCLEOTIDE SEQUENCE [LARGE SCALE GENOMIC DNA]</scope>
    <source>
        <strain evidence="2">ATCC 33500 / DSM 1411 / JCM 8866 / NBRC 14739 / NCIMB 2177 / R-4</strain>
    </source>
</reference>
<gene>
    <name evidence="1" type="ORF">C439_16653</name>
</gene>
<proteinExistence type="predicted"/>
<dbReference type="EMBL" id="AOLO01000014">
    <property type="protein sequence ID" value="ELZ97565.1"/>
    <property type="molecule type" value="Genomic_DNA"/>
</dbReference>
<protein>
    <submittedName>
        <fullName evidence="1">Transposase</fullName>
    </submittedName>
</protein>